<gene>
    <name evidence="3" type="primary">LOC113205687</name>
</gene>
<evidence type="ECO:0000256" key="1">
    <source>
        <dbReference type="SAM" id="MobiDB-lite"/>
    </source>
</evidence>
<dbReference type="AlphaFoldDB" id="A0A9C6U3J4"/>
<accession>A0A9C6U3J4</accession>
<feature type="compositionally biased region" description="Low complexity" evidence="1">
    <location>
        <begin position="377"/>
        <end position="386"/>
    </location>
</feature>
<keyword evidence="2" id="KW-1185">Reference proteome</keyword>
<feature type="compositionally biased region" description="Low complexity" evidence="1">
    <location>
        <begin position="273"/>
        <end position="293"/>
    </location>
</feature>
<feature type="compositionally biased region" description="Basic and acidic residues" evidence="1">
    <location>
        <begin position="250"/>
        <end position="272"/>
    </location>
</feature>
<protein>
    <submittedName>
        <fullName evidence="3">Nascent polypeptide-associated complex subunit alpha, muscle-specific form-like</fullName>
    </submittedName>
</protein>
<organism evidence="2 3">
    <name type="scientific">Frankliniella occidentalis</name>
    <name type="common">Western flower thrips</name>
    <name type="synonym">Euthrips occidentalis</name>
    <dbReference type="NCBI Taxonomy" id="133901"/>
    <lineage>
        <taxon>Eukaryota</taxon>
        <taxon>Metazoa</taxon>
        <taxon>Ecdysozoa</taxon>
        <taxon>Arthropoda</taxon>
        <taxon>Hexapoda</taxon>
        <taxon>Insecta</taxon>
        <taxon>Pterygota</taxon>
        <taxon>Neoptera</taxon>
        <taxon>Paraneoptera</taxon>
        <taxon>Thysanoptera</taxon>
        <taxon>Terebrantia</taxon>
        <taxon>Thripoidea</taxon>
        <taxon>Thripidae</taxon>
        <taxon>Frankliniella</taxon>
    </lineage>
</organism>
<dbReference type="Proteomes" id="UP000504606">
    <property type="component" value="Unplaced"/>
</dbReference>
<feature type="compositionally biased region" description="Basic residues" evidence="1">
    <location>
        <begin position="391"/>
        <end position="405"/>
    </location>
</feature>
<dbReference type="RefSeq" id="XP_052126825.1">
    <property type="nucleotide sequence ID" value="XM_052270865.1"/>
</dbReference>
<feature type="region of interest" description="Disordered" evidence="1">
    <location>
        <begin position="203"/>
        <end position="442"/>
    </location>
</feature>
<feature type="compositionally biased region" description="Polar residues" evidence="1">
    <location>
        <begin position="236"/>
        <end position="245"/>
    </location>
</feature>
<dbReference type="OrthoDB" id="8197935at2759"/>
<feature type="compositionally biased region" description="Pro residues" evidence="1">
    <location>
        <begin position="209"/>
        <end position="226"/>
    </location>
</feature>
<reference evidence="3" key="1">
    <citation type="submission" date="2025-08" db="UniProtKB">
        <authorList>
            <consortium name="RefSeq"/>
        </authorList>
    </citation>
    <scope>IDENTIFICATION</scope>
    <source>
        <tissue evidence="3">Whole organism</tissue>
    </source>
</reference>
<dbReference type="GeneID" id="113205687"/>
<name>A0A9C6U3J4_FRAOC</name>
<proteinExistence type="predicted"/>
<feature type="compositionally biased region" description="Basic residues" evidence="1">
    <location>
        <begin position="327"/>
        <end position="336"/>
    </location>
</feature>
<feature type="compositionally biased region" description="Basic residues" evidence="1">
    <location>
        <begin position="294"/>
        <end position="303"/>
    </location>
</feature>
<dbReference type="KEGG" id="foc:113205687"/>
<feature type="compositionally biased region" description="Low complexity" evidence="1">
    <location>
        <begin position="343"/>
        <end position="362"/>
    </location>
</feature>
<sequence>MRDKSLRDSSAVNDKPFRSQIQVRLRHPQVPPGPGGGSLRGPRLVAAASPPTGRREAATNSLPLRGRQLCAQAAAAPGPAPVPLQGPRPRLLGPALQPHVIPGYHTGTLRRPSTPFPVGMLRAPGPPMGPLAPLNPGPRAAAATHALSGADLPVVTMPMPLAVVTNGRPVPMSAGALAESCGDATPALSLAAPVPSLVVATSAPSEAAGPPPPSAAVPSTPLPAPGAGPKHGGIQAQDSLGSASSVCVDPSERGAVEPGPRTERSQTMESRLEAPSSLRSLPASPAASPAPSRRAPHGKRLLRKQSSAQSLEEPATNGNALAPSPSSRRRTAKQKAHAAQGEPGTPGAVSTSGSTATPGTPSKHPGQAGRPHAADVSQSSSSGQESPNKSERRRRVSILSRKPRRAPSPTDAILPADHTTTASERERTNSASSRDSRVSAWRATGRRRLSSIRRDNSTERESGKVPWCGCWGNGCL</sequence>
<evidence type="ECO:0000313" key="3">
    <source>
        <dbReference type="RefSeq" id="XP_052126825.1"/>
    </source>
</evidence>
<feature type="region of interest" description="Disordered" evidence="1">
    <location>
        <begin position="1"/>
        <end position="60"/>
    </location>
</feature>
<evidence type="ECO:0000313" key="2">
    <source>
        <dbReference type="Proteomes" id="UP000504606"/>
    </source>
</evidence>